<keyword evidence="4" id="KW-0808">Transferase</keyword>
<evidence type="ECO:0000256" key="5">
    <source>
        <dbReference type="ARBA" id="ARBA00022741"/>
    </source>
</evidence>
<protein>
    <recommendedName>
        <fullName evidence="2">histidine kinase</fullName>
        <ecNumber evidence="2">2.7.13.3</ecNumber>
    </recommendedName>
</protein>
<feature type="domain" description="Histidine kinase" evidence="10">
    <location>
        <begin position="273"/>
        <end position="496"/>
    </location>
</feature>
<dbReference type="OrthoDB" id="9799273at2"/>
<accession>A0A4Q0XTS8</accession>
<keyword evidence="9" id="KW-0472">Membrane</keyword>
<dbReference type="InterPro" id="IPR003594">
    <property type="entry name" value="HATPase_dom"/>
</dbReference>
<reference evidence="11 12" key="1">
    <citation type="submission" date="2017-10" db="EMBL/GenBank/DDBJ databases">
        <title>Genomics of the genus Arcobacter.</title>
        <authorList>
            <person name="Perez-Cataluna A."/>
            <person name="Figueras M.J."/>
        </authorList>
    </citation>
    <scope>NUCLEOTIDE SEQUENCE [LARGE SCALE GENOMIC DNA]</scope>
    <source>
        <strain evidence="11 12">CECT 8987</strain>
    </source>
</reference>
<dbReference type="PANTHER" id="PTHR43065:SF10">
    <property type="entry name" value="PEROXIDE STRESS-ACTIVATED HISTIDINE KINASE MAK3"/>
    <property type="match status" value="1"/>
</dbReference>
<dbReference type="AlphaFoldDB" id="A0A4Q0XTS8"/>
<dbReference type="SUPFAM" id="SSF47384">
    <property type="entry name" value="Homodimeric domain of signal transducing histidine kinase"/>
    <property type="match status" value="1"/>
</dbReference>
<keyword evidence="6 11" id="KW-0418">Kinase</keyword>
<dbReference type="InterPro" id="IPR036890">
    <property type="entry name" value="HATPase_C_sf"/>
</dbReference>
<keyword evidence="7" id="KW-0067">ATP-binding</keyword>
<evidence type="ECO:0000256" key="8">
    <source>
        <dbReference type="ARBA" id="ARBA00023012"/>
    </source>
</evidence>
<keyword evidence="12" id="KW-1185">Reference proteome</keyword>
<dbReference type="GO" id="GO:0005524">
    <property type="term" value="F:ATP binding"/>
    <property type="evidence" value="ECO:0007669"/>
    <property type="project" value="UniProtKB-KW"/>
</dbReference>
<dbReference type="InterPro" id="IPR005467">
    <property type="entry name" value="His_kinase_dom"/>
</dbReference>
<evidence type="ECO:0000256" key="4">
    <source>
        <dbReference type="ARBA" id="ARBA00022679"/>
    </source>
</evidence>
<gene>
    <name evidence="11" type="ORF">CRV04_01840</name>
</gene>
<evidence type="ECO:0000256" key="7">
    <source>
        <dbReference type="ARBA" id="ARBA00022840"/>
    </source>
</evidence>
<proteinExistence type="predicted"/>
<dbReference type="CDD" id="cd00082">
    <property type="entry name" value="HisKA"/>
    <property type="match status" value="1"/>
</dbReference>
<dbReference type="CDD" id="cd00075">
    <property type="entry name" value="HATPase"/>
    <property type="match status" value="1"/>
</dbReference>
<evidence type="ECO:0000313" key="11">
    <source>
        <dbReference type="EMBL" id="RXJ60940.1"/>
    </source>
</evidence>
<dbReference type="InterPro" id="IPR036097">
    <property type="entry name" value="HisK_dim/P_sf"/>
</dbReference>
<dbReference type="SUPFAM" id="SSF55874">
    <property type="entry name" value="ATPase domain of HSP90 chaperone/DNA topoisomerase II/histidine kinase"/>
    <property type="match status" value="1"/>
</dbReference>
<dbReference type="InterPro" id="IPR004358">
    <property type="entry name" value="Sig_transdc_His_kin-like_C"/>
</dbReference>
<evidence type="ECO:0000256" key="1">
    <source>
        <dbReference type="ARBA" id="ARBA00000085"/>
    </source>
</evidence>
<dbReference type="Pfam" id="PF02518">
    <property type="entry name" value="HATPase_c"/>
    <property type="match status" value="1"/>
</dbReference>
<dbReference type="InterPro" id="IPR003661">
    <property type="entry name" value="HisK_dim/P_dom"/>
</dbReference>
<feature type="transmembrane region" description="Helical" evidence="9">
    <location>
        <begin position="188"/>
        <end position="212"/>
    </location>
</feature>
<name>A0A4Q0XTS8_9BACT</name>
<dbReference type="EMBL" id="PDKN01000001">
    <property type="protein sequence ID" value="RXJ60940.1"/>
    <property type="molecule type" value="Genomic_DNA"/>
</dbReference>
<keyword evidence="3" id="KW-0597">Phosphoprotein</keyword>
<evidence type="ECO:0000256" key="2">
    <source>
        <dbReference type="ARBA" id="ARBA00012438"/>
    </source>
</evidence>
<keyword evidence="9" id="KW-1133">Transmembrane helix</keyword>
<keyword evidence="9" id="KW-0812">Transmembrane</keyword>
<dbReference type="GO" id="GO:0000155">
    <property type="term" value="F:phosphorelay sensor kinase activity"/>
    <property type="evidence" value="ECO:0007669"/>
    <property type="project" value="InterPro"/>
</dbReference>
<dbReference type="SMART" id="SM00387">
    <property type="entry name" value="HATPase_c"/>
    <property type="match status" value="1"/>
</dbReference>
<organism evidence="11 12">
    <name type="scientific">Candidatus Marinarcus aquaticus</name>
    <dbReference type="NCBI Taxonomy" id="2044504"/>
    <lineage>
        <taxon>Bacteria</taxon>
        <taxon>Pseudomonadati</taxon>
        <taxon>Campylobacterota</taxon>
        <taxon>Epsilonproteobacteria</taxon>
        <taxon>Campylobacterales</taxon>
        <taxon>Arcobacteraceae</taxon>
        <taxon>Candidatus Marinarcus</taxon>
    </lineage>
</organism>
<keyword evidence="8" id="KW-0902">Two-component regulatory system</keyword>
<dbReference type="PROSITE" id="PS50109">
    <property type="entry name" value="HIS_KIN"/>
    <property type="match status" value="1"/>
</dbReference>
<dbReference type="Proteomes" id="UP000290657">
    <property type="component" value="Unassembled WGS sequence"/>
</dbReference>
<comment type="catalytic activity">
    <reaction evidence="1">
        <text>ATP + protein L-histidine = ADP + protein N-phospho-L-histidine.</text>
        <dbReference type="EC" id="2.7.13.3"/>
    </reaction>
</comment>
<evidence type="ECO:0000256" key="6">
    <source>
        <dbReference type="ARBA" id="ARBA00022777"/>
    </source>
</evidence>
<evidence type="ECO:0000313" key="12">
    <source>
        <dbReference type="Proteomes" id="UP000290657"/>
    </source>
</evidence>
<dbReference type="EC" id="2.7.13.3" evidence="2"/>
<sequence length="503" mass="58601">MISIIILSQISIYALKNDFDILFEKRTKPLTKLEIIKDAYKINIYDTLYELQQHNLNATQAKDVIILGEQLIEKNWNEYIQTSNNKEFEPTFITYYIKKIFSFKKLSTDNNILKINIIRNVDNKIQQLNKDLQTIEELNNSNGKLSVELIDRIYSQINSINIYITNLINYDLNLAINEKRDTQKVFNVLTMILNFSIIFVFCSSIILSILLINNFKKLHIGLEDTVDEKTKELQKLNENLEKRVKYEVDSNRKKDLIMFQQARLASLGEMIANIAHQWRQPLGAILVIIQSFQLKAQMGKLDEEYIEKKAQDAMHLANNMSDTLEDFQNFFKPNKSKEIFSLKECINDSFDLSKYVLEQEKITFSLTLKEEISILGYYNELSHVFLNIISNSKDALSATKENNRQIKVIVKRINEKAKISIYDNGGGILPEVLPKIFEPYYTTKYKSNGTGIGLYMSKQIIEKHMRGSIKCKNVYYKIDKVFEDCTLFIIEIPIAQKETTNEK</sequence>
<dbReference type="Gene3D" id="3.30.565.10">
    <property type="entry name" value="Histidine kinase-like ATPase, C-terminal domain"/>
    <property type="match status" value="1"/>
</dbReference>
<dbReference type="PANTHER" id="PTHR43065">
    <property type="entry name" value="SENSOR HISTIDINE KINASE"/>
    <property type="match status" value="1"/>
</dbReference>
<dbReference type="PRINTS" id="PR00344">
    <property type="entry name" value="BCTRLSENSOR"/>
</dbReference>
<comment type="caution">
    <text evidence="11">The sequence shown here is derived from an EMBL/GenBank/DDBJ whole genome shotgun (WGS) entry which is preliminary data.</text>
</comment>
<dbReference type="Gene3D" id="1.10.287.130">
    <property type="match status" value="1"/>
</dbReference>
<keyword evidence="5" id="KW-0547">Nucleotide-binding</keyword>
<evidence type="ECO:0000259" key="10">
    <source>
        <dbReference type="PROSITE" id="PS50109"/>
    </source>
</evidence>
<evidence type="ECO:0000256" key="3">
    <source>
        <dbReference type="ARBA" id="ARBA00022553"/>
    </source>
</evidence>
<evidence type="ECO:0000256" key="9">
    <source>
        <dbReference type="SAM" id="Phobius"/>
    </source>
</evidence>